<keyword evidence="1" id="KW-0614">Plasmid</keyword>
<geneLocation type="plasmid" evidence="1">
    <name>p1</name>
</geneLocation>
<dbReference type="InterPro" id="IPR047679">
    <property type="entry name" value="BREX_BrxC"/>
</dbReference>
<evidence type="ECO:0000313" key="1">
    <source>
        <dbReference type="EMBL" id="QCO03445.1"/>
    </source>
</evidence>
<protein>
    <submittedName>
        <fullName evidence="1">BREX system P-loop protein BrxC</fullName>
    </submittedName>
</protein>
<reference evidence="1 2" key="1">
    <citation type="submission" date="2018-09" db="EMBL/GenBank/DDBJ databases">
        <title>Whole genome based analysis of evolution and adaptive divergence in Indian and Brazilian strains of Azospirillum brasilense.</title>
        <authorList>
            <person name="Singh C."/>
            <person name="Tripathi A.K."/>
        </authorList>
    </citation>
    <scope>NUCLEOTIDE SEQUENCE [LARGE SCALE GENOMIC DNA]</scope>
    <source>
        <strain evidence="1 2">MTCC4036</strain>
        <plasmid evidence="1 2">p1</plasmid>
    </source>
</reference>
<dbReference type="EMBL" id="CP032331">
    <property type="protein sequence ID" value="QCO03445.1"/>
    <property type="molecule type" value="Genomic_DNA"/>
</dbReference>
<dbReference type="NCBIfam" id="NF033441">
    <property type="entry name" value="BREX_BrxC"/>
    <property type="match status" value="1"/>
</dbReference>
<gene>
    <name evidence="1" type="primary">brxC</name>
    <name evidence="1" type="ORF">D3867_15345</name>
</gene>
<name>A0A4D8Q033_AZOBR</name>
<dbReference type="Proteomes" id="UP000298596">
    <property type="component" value="Plasmid p1"/>
</dbReference>
<sequence length="1148" mass="125030">MKLADVLQRDPRVYPLVNNGQARLADPDAERAARELRGELETFVCEGQYADGIARIVRSFLDGVGRTSQKGAWVSGFYGSGKSHLLKMLCHLWINTPFSDGLPAREVVPALGEDLKALFRELDTAGRRAGGVLAAAGAMPNGGTDAVRLTILSTLLNAVGLPEQYAPARFCLWLHAQGQLDTVRQAVVAAGKEFRSELTNLYVSPVLARAVLNALPGIAANEAEIRQMIRAQFPQRTTDISTNEFLDVARQALLLAGKDGKMPLTLLVLDEVQQYIGLVHDRSVLVSEVAEAVSKQLDSHVMIIGAGQSALSSAPNLERLLDRFTVRVALSDAEVETVTRQVLLRKDATAIDRVRAVLDSNAGEVSRQLRGTRIGEGPEDRPVLVDDYPLLPVRRRFWDECFRQIDDQAMRSQLRSQLRIVHDALAERADCDLGVVIPADELYDALAMDMVQTGSLLRELYERIIRVGQEVGPLARRVCSIVFLIGKLKREAGADTGVRATKEHIADLLVDDLTADNGKLRSEVDDILKRLVERGDLMPVGDEYRLQTREGAEWDREFRRRQGQLLSDTTAIYFKRDELLYAEVSRIVGSVTLRQGAAKEPRTLALHRGEKEPPADEPAIPVWVRDGWSCTVRQVEESARAAGVDSPTVFVHIPQRSAEDLRRLITDADAARQTLEAKGMPATDEGKEARLSMESRFSRARDDLDALVREIVANARVFQGGGGELVRLSLAEQVQAAAEDALVRQFPRFKEADSANWELAIKRAREGADSPFQAVGHGGPLDQHPVCQQVLGAIGAGRSGADVRKDLRGAPFGWPKDAIDAALLALHRAEMITATLNGAAIPPGQLDQNKITKTDFRREGVTLSMGDRLVLRKLFLQVGVVARGDELAKAPEFLAELARRAEKAGGGAPLPAPPSLAEVDDLRRMVGNEQLAALRAKVEELGRCIERWSAAGALAEQRLPSWRLAERMARHAEALPSASGLCAQAEAIRDQRLLLEPTDPVTPVRAGLANVLREAVNTAHAELAGAHAAGMAELDGNDLWRQLPEAERAAILATVELSAPAAPDVSSDEALLGGLDARPLSTMRAEADAIPGRIRKAVEMAARALEPQVRTLHLERATLRSQAEVDAWVERARATLVAAVNDGPVLVG</sequence>
<accession>A0A4D8Q033</accession>
<proteinExistence type="predicted"/>
<dbReference type="AlphaFoldDB" id="A0A4D8Q033"/>
<evidence type="ECO:0000313" key="2">
    <source>
        <dbReference type="Proteomes" id="UP000298596"/>
    </source>
</evidence>
<organism evidence="1 2">
    <name type="scientific">Azospirillum brasilense</name>
    <dbReference type="NCBI Taxonomy" id="192"/>
    <lineage>
        <taxon>Bacteria</taxon>
        <taxon>Pseudomonadati</taxon>
        <taxon>Pseudomonadota</taxon>
        <taxon>Alphaproteobacteria</taxon>
        <taxon>Rhodospirillales</taxon>
        <taxon>Azospirillaceae</taxon>
        <taxon>Azospirillum</taxon>
    </lineage>
</organism>